<organism evidence="1 2">
    <name type="scientific">Pluteus cervinus</name>
    <dbReference type="NCBI Taxonomy" id="181527"/>
    <lineage>
        <taxon>Eukaryota</taxon>
        <taxon>Fungi</taxon>
        <taxon>Dikarya</taxon>
        <taxon>Basidiomycota</taxon>
        <taxon>Agaricomycotina</taxon>
        <taxon>Agaricomycetes</taxon>
        <taxon>Agaricomycetidae</taxon>
        <taxon>Agaricales</taxon>
        <taxon>Pluteineae</taxon>
        <taxon>Pluteaceae</taxon>
        <taxon>Pluteus</taxon>
    </lineage>
</organism>
<evidence type="ECO:0000313" key="1">
    <source>
        <dbReference type="EMBL" id="TFK72652.1"/>
    </source>
</evidence>
<name>A0ACD3B6P8_9AGAR</name>
<accession>A0ACD3B6P8</accession>
<sequence>MSQPHQLVWVITGTSSGFGRDLVLAALDRGEKVIATARGKSLDKLDDLKAKGAYILELDVTDSLDSLKEVAKKAVAVYGRVDVLVNNAGYAIMGPVEENSPEETFEQFKYLAAVLRFPRLLMRIYSVLAPTSLALNLTRAFLPYMRKRKTGTLVFAGSIAGRSVIPSVGLYSSTKYAIRGISLCLHAEIAPLGLRSICIEFGYFRTAFLAPGHRGVAPQHMEDYREMAEKHEAFLQDADGKQLGDPVKGVKAILDVVRGEVVAKGHQFPEVLALGSDSFSGTMEEAETSQKRLNEWKEVSYSTDF</sequence>
<gene>
    <name evidence="1" type="ORF">BDN72DRAFT_894631</name>
</gene>
<protein>
    <submittedName>
        <fullName evidence="1">NAD(P)-binding protein</fullName>
    </submittedName>
</protein>
<proteinExistence type="predicted"/>
<dbReference type="EMBL" id="ML208283">
    <property type="protein sequence ID" value="TFK72652.1"/>
    <property type="molecule type" value="Genomic_DNA"/>
</dbReference>
<reference evidence="1 2" key="1">
    <citation type="journal article" date="2019" name="Nat. Ecol. Evol.">
        <title>Megaphylogeny resolves global patterns of mushroom evolution.</title>
        <authorList>
            <person name="Varga T."/>
            <person name="Krizsan K."/>
            <person name="Foldi C."/>
            <person name="Dima B."/>
            <person name="Sanchez-Garcia M."/>
            <person name="Sanchez-Ramirez S."/>
            <person name="Szollosi G.J."/>
            <person name="Szarkandi J.G."/>
            <person name="Papp V."/>
            <person name="Albert L."/>
            <person name="Andreopoulos W."/>
            <person name="Angelini C."/>
            <person name="Antonin V."/>
            <person name="Barry K.W."/>
            <person name="Bougher N.L."/>
            <person name="Buchanan P."/>
            <person name="Buyck B."/>
            <person name="Bense V."/>
            <person name="Catcheside P."/>
            <person name="Chovatia M."/>
            <person name="Cooper J."/>
            <person name="Damon W."/>
            <person name="Desjardin D."/>
            <person name="Finy P."/>
            <person name="Geml J."/>
            <person name="Haridas S."/>
            <person name="Hughes K."/>
            <person name="Justo A."/>
            <person name="Karasinski D."/>
            <person name="Kautmanova I."/>
            <person name="Kiss B."/>
            <person name="Kocsube S."/>
            <person name="Kotiranta H."/>
            <person name="LaButti K.M."/>
            <person name="Lechner B.E."/>
            <person name="Liimatainen K."/>
            <person name="Lipzen A."/>
            <person name="Lukacs Z."/>
            <person name="Mihaltcheva S."/>
            <person name="Morgado L.N."/>
            <person name="Niskanen T."/>
            <person name="Noordeloos M.E."/>
            <person name="Ohm R.A."/>
            <person name="Ortiz-Santana B."/>
            <person name="Ovrebo C."/>
            <person name="Racz N."/>
            <person name="Riley R."/>
            <person name="Savchenko A."/>
            <person name="Shiryaev A."/>
            <person name="Soop K."/>
            <person name="Spirin V."/>
            <person name="Szebenyi C."/>
            <person name="Tomsovsky M."/>
            <person name="Tulloss R.E."/>
            <person name="Uehling J."/>
            <person name="Grigoriev I.V."/>
            <person name="Vagvolgyi C."/>
            <person name="Papp T."/>
            <person name="Martin F.M."/>
            <person name="Miettinen O."/>
            <person name="Hibbett D.S."/>
            <person name="Nagy L.G."/>
        </authorList>
    </citation>
    <scope>NUCLEOTIDE SEQUENCE [LARGE SCALE GENOMIC DNA]</scope>
    <source>
        <strain evidence="1 2">NL-1719</strain>
    </source>
</reference>
<evidence type="ECO:0000313" key="2">
    <source>
        <dbReference type="Proteomes" id="UP000308600"/>
    </source>
</evidence>
<dbReference type="Proteomes" id="UP000308600">
    <property type="component" value="Unassembled WGS sequence"/>
</dbReference>
<keyword evidence="2" id="KW-1185">Reference proteome</keyword>